<dbReference type="InterPro" id="IPR021050">
    <property type="entry name" value="Cyt_c_oxidase_su4_actinobac"/>
</dbReference>
<dbReference type="RefSeq" id="WP_026936023.1">
    <property type="nucleotide sequence ID" value="NZ_CP028426.1"/>
</dbReference>
<evidence type="ECO:0000256" key="6">
    <source>
        <dbReference type="ARBA" id="ARBA00022692"/>
    </source>
</evidence>
<sequence>MRSTRNILWGLTVFYVIVALGYTIWTGPIEGNPEWVGIVAFWLMGLFTAFIAFYMGFENKPFAKKPLPEDREEAEISDADEDLGFFSPGSMWPFITAAGVGAVFASIAFGWWPAFWFAPVAIVGLLGWMFETYRGKFGH</sequence>
<accession>A0ABT7C6M3</accession>
<evidence type="ECO:0000313" key="15">
    <source>
        <dbReference type="Proteomes" id="UP001170379"/>
    </source>
</evidence>
<keyword evidence="15" id="KW-1185">Reference proteome</keyword>
<keyword evidence="5" id="KW-1003">Cell membrane</keyword>
<feature type="transmembrane region" description="Helical" evidence="13">
    <location>
        <begin position="7"/>
        <end position="25"/>
    </location>
</feature>
<keyword evidence="9 13" id="KW-0472">Membrane</keyword>
<evidence type="ECO:0000256" key="5">
    <source>
        <dbReference type="ARBA" id="ARBA00022475"/>
    </source>
</evidence>
<comment type="function">
    <text evidence="1">Part of cytochrome c oxidase, its function is unknown.</text>
</comment>
<evidence type="ECO:0000256" key="10">
    <source>
        <dbReference type="ARBA" id="ARBA00031366"/>
    </source>
</evidence>
<evidence type="ECO:0000256" key="1">
    <source>
        <dbReference type="ARBA" id="ARBA00002536"/>
    </source>
</evidence>
<name>A0ABT7C6M3_9MICO</name>
<evidence type="ECO:0000313" key="14">
    <source>
        <dbReference type="EMBL" id="MDJ1370424.1"/>
    </source>
</evidence>
<reference evidence="14" key="2">
    <citation type="journal article" date="2022" name="Sci. Rep.">
        <title>In silico prediction of the enzymes involved in the degradation of the herbicide molinate by Gulosibacter molinativorax ON4T.</title>
        <authorList>
            <person name="Lopes A.R."/>
            <person name="Bunin E."/>
            <person name="Viana A.T."/>
            <person name="Froufe H."/>
            <person name="Munoz-Merida A."/>
            <person name="Pinho D."/>
            <person name="Figueiredo J."/>
            <person name="Barroso C."/>
            <person name="Vaz-Moreira I."/>
            <person name="Bellanger X."/>
            <person name="Egas C."/>
            <person name="Nunes O.C."/>
        </authorList>
    </citation>
    <scope>NUCLEOTIDE SEQUENCE</scope>
    <source>
        <strain evidence="14">ON4</strain>
    </source>
</reference>
<evidence type="ECO:0000256" key="12">
    <source>
        <dbReference type="ARBA" id="ARBA00047816"/>
    </source>
</evidence>
<evidence type="ECO:0000256" key="13">
    <source>
        <dbReference type="SAM" id="Phobius"/>
    </source>
</evidence>
<evidence type="ECO:0000256" key="11">
    <source>
        <dbReference type="ARBA" id="ARBA00031401"/>
    </source>
</evidence>
<dbReference type="EMBL" id="PXVD01000004">
    <property type="protein sequence ID" value="MDJ1370424.1"/>
    <property type="molecule type" value="Genomic_DNA"/>
</dbReference>
<comment type="similarity">
    <text evidence="3">Belongs to the cytochrome c oxidase bacterial subunit CtaF family.</text>
</comment>
<gene>
    <name evidence="14" type="ORF">C7K25_03390</name>
</gene>
<evidence type="ECO:0000256" key="4">
    <source>
        <dbReference type="ARBA" id="ARBA00012949"/>
    </source>
</evidence>
<feature type="transmembrane region" description="Helical" evidence="13">
    <location>
        <begin position="91"/>
        <end position="109"/>
    </location>
</feature>
<proteinExistence type="inferred from homology"/>
<protein>
    <recommendedName>
        <fullName evidence="4">cytochrome-c oxidase</fullName>
        <ecNumber evidence="4">7.1.1.9</ecNumber>
    </recommendedName>
    <alternativeName>
        <fullName evidence="11">Cytochrome aa3 subunit 4</fullName>
    </alternativeName>
    <alternativeName>
        <fullName evidence="10">Cytochrome c oxidase polypeptide IV</fullName>
    </alternativeName>
</protein>
<evidence type="ECO:0000256" key="9">
    <source>
        <dbReference type="ARBA" id="ARBA00023136"/>
    </source>
</evidence>
<comment type="caution">
    <text evidence="14">The sequence shown here is derived from an EMBL/GenBank/DDBJ whole genome shotgun (WGS) entry which is preliminary data.</text>
</comment>
<dbReference type="EC" id="7.1.1.9" evidence="4"/>
<reference evidence="14" key="1">
    <citation type="submission" date="2018-03" db="EMBL/GenBank/DDBJ databases">
        <authorList>
            <person name="Nunes O.C."/>
            <person name="Lopes A.R."/>
            <person name="Froufe H."/>
            <person name="Munoz-Merida A."/>
            <person name="Barroso C."/>
            <person name="Egas C."/>
        </authorList>
    </citation>
    <scope>NUCLEOTIDE SEQUENCE</scope>
    <source>
        <strain evidence="14">ON4</strain>
    </source>
</reference>
<evidence type="ECO:0000256" key="2">
    <source>
        <dbReference type="ARBA" id="ARBA00004651"/>
    </source>
</evidence>
<keyword evidence="6 13" id="KW-0812">Transmembrane</keyword>
<evidence type="ECO:0000256" key="3">
    <source>
        <dbReference type="ARBA" id="ARBA00006870"/>
    </source>
</evidence>
<feature type="transmembrane region" description="Helical" evidence="13">
    <location>
        <begin position="37"/>
        <end position="57"/>
    </location>
</feature>
<organism evidence="14 15">
    <name type="scientific">Gulosibacter molinativorax</name>
    <dbReference type="NCBI Taxonomy" id="256821"/>
    <lineage>
        <taxon>Bacteria</taxon>
        <taxon>Bacillati</taxon>
        <taxon>Actinomycetota</taxon>
        <taxon>Actinomycetes</taxon>
        <taxon>Micrococcales</taxon>
        <taxon>Microbacteriaceae</taxon>
        <taxon>Gulosibacter</taxon>
    </lineage>
</organism>
<evidence type="ECO:0000256" key="8">
    <source>
        <dbReference type="ARBA" id="ARBA00022989"/>
    </source>
</evidence>
<dbReference type="Pfam" id="PF12270">
    <property type="entry name" value="Cyt_c_ox_IV"/>
    <property type="match status" value="1"/>
</dbReference>
<evidence type="ECO:0000256" key="7">
    <source>
        <dbReference type="ARBA" id="ARBA00022967"/>
    </source>
</evidence>
<comment type="catalytic activity">
    <reaction evidence="12">
        <text>4 Fe(II)-[cytochrome c] + O2 + 8 H(+)(in) = 4 Fe(III)-[cytochrome c] + 2 H2O + 4 H(+)(out)</text>
        <dbReference type="Rhea" id="RHEA:11436"/>
        <dbReference type="Rhea" id="RHEA-COMP:10350"/>
        <dbReference type="Rhea" id="RHEA-COMP:14399"/>
        <dbReference type="ChEBI" id="CHEBI:15377"/>
        <dbReference type="ChEBI" id="CHEBI:15378"/>
        <dbReference type="ChEBI" id="CHEBI:15379"/>
        <dbReference type="ChEBI" id="CHEBI:29033"/>
        <dbReference type="ChEBI" id="CHEBI:29034"/>
        <dbReference type="EC" id="7.1.1.9"/>
    </reaction>
</comment>
<keyword evidence="8 13" id="KW-1133">Transmembrane helix</keyword>
<dbReference type="Proteomes" id="UP001170379">
    <property type="component" value="Unassembled WGS sequence"/>
</dbReference>
<feature type="transmembrane region" description="Helical" evidence="13">
    <location>
        <begin position="115"/>
        <end position="133"/>
    </location>
</feature>
<keyword evidence="7" id="KW-1278">Translocase</keyword>
<comment type="subcellular location">
    <subcellularLocation>
        <location evidence="2">Cell membrane</location>
        <topology evidence="2">Multi-pass membrane protein</topology>
    </subcellularLocation>
</comment>